<reference evidence="2" key="2">
    <citation type="submission" date="2020-09" db="EMBL/GenBank/DDBJ databases">
        <authorList>
            <person name="Sun Q."/>
            <person name="Kim S."/>
        </authorList>
    </citation>
    <scope>NUCLEOTIDE SEQUENCE</scope>
    <source>
        <strain evidence="2">KCTC 42650</strain>
    </source>
</reference>
<comment type="similarity">
    <text evidence="1">Belongs to the proline racemase family.</text>
</comment>
<dbReference type="SFLD" id="SFLDS00028">
    <property type="entry name" value="Proline_Racemase"/>
    <property type="match status" value="1"/>
</dbReference>
<organism evidence="2 3">
    <name type="scientific">Seohaeicola zhoushanensis</name>
    <dbReference type="NCBI Taxonomy" id="1569283"/>
    <lineage>
        <taxon>Bacteria</taxon>
        <taxon>Pseudomonadati</taxon>
        <taxon>Pseudomonadota</taxon>
        <taxon>Alphaproteobacteria</taxon>
        <taxon>Rhodobacterales</taxon>
        <taxon>Roseobacteraceae</taxon>
        <taxon>Seohaeicola</taxon>
    </lineage>
</organism>
<dbReference type="Pfam" id="PF05544">
    <property type="entry name" value="Pro_racemase"/>
    <property type="match status" value="1"/>
</dbReference>
<evidence type="ECO:0000256" key="1">
    <source>
        <dbReference type="ARBA" id="ARBA00007529"/>
    </source>
</evidence>
<dbReference type="InterPro" id="IPR008794">
    <property type="entry name" value="Pro_racemase_fam"/>
</dbReference>
<dbReference type="SUPFAM" id="SSF54506">
    <property type="entry name" value="Diaminopimelate epimerase-like"/>
    <property type="match status" value="1"/>
</dbReference>
<gene>
    <name evidence="2" type="ORF">GCM10017056_29660</name>
</gene>
<dbReference type="PANTHER" id="PTHR33442">
    <property type="entry name" value="TRANS-3-HYDROXY-L-PROLINE DEHYDRATASE"/>
    <property type="match status" value="1"/>
</dbReference>
<dbReference type="Gene3D" id="3.10.310.10">
    <property type="entry name" value="Diaminopimelate Epimerase, Chain A, domain 1"/>
    <property type="match status" value="2"/>
</dbReference>
<protein>
    <submittedName>
        <fullName evidence="2">Proline racemase</fullName>
    </submittedName>
</protein>
<name>A0A8J3GYX9_9RHOB</name>
<sequence>MTPITTIEMHTGGEPVRIITGGWPEVDGAGILDKRRFARDHQDHLRKLVIFEPRGHFDMYAALPVEPDLPGCDMGVLFLHNEGYSTMCGHAVIALGRFAVDHGIIPAVAPLTHLTIQCPCGPVAVEVEVAIHGDDVQSGAVRFTSVPSFAPVLDAQVEVEGFGRVTLDIGYGGAFYAILPAQALGLTLDAPLRDLVEAATRVTEATAKAIPLSHPDDPDLAFLYGTILTDGIAPGPERASRNICVFAAREVDRSPTGSGVSARMAIATARGLRPGTLCRFESVTGAVFTGETMEETVAGAHRAWTVRVGGRAYYTGSAEFLLEEGDELGRGFLL</sequence>
<dbReference type="Proteomes" id="UP000626220">
    <property type="component" value="Unassembled WGS sequence"/>
</dbReference>
<keyword evidence="3" id="KW-1185">Reference proteome</keyword>
<dbReference type="GO" id="GO:0016836">
    <property type="term" value="F:hydro-lyase activity"/>
    <property type="evidence" value="ECO:0007669"/>
    <property type="project" value="TreeGrafter"/>
</dbReference>
<dbReference type="RefSeq" id="WP_189680871.1">
    <property type="nucleotide sequence ID" value="NZ_BNCJ01000008.1"/>
</dbReference>
<comment type="caution">
    <text evidence="2">The sequence shown here is derived from an EMBL/GenBank/DDBJ whole genome shotgun (WGS) entry which is preliminary data.</text>
</comment>
<reference evidence="2" key="1">
    <citation type="journal article" date="2014" name="Int. J. Syst. Evol. Microbiol.">
        <title>Complete genome sequence of Corynebacterium casei LMG S-19264T (=DSM 44701T), isolated from a smear-ripened cheese.</title>
        <authorList>
            <consortium name="US DOE Joint Genome Institute (JGI-PGF)"/>
            <person name="Walter F."/>
            <person name="Albersmeier A."/>
            <person name="Kalinowski J."/>
            <person name="Ruckert C."/>
        </authorList>
    </citation>
    <scope>NUCLEOTIDE SEQUENCE</scope>
    <source>
        <strain evidence="2">KCTC 42650</strain>
    </source>
</reference>
<dbReference type="FunFam" id="3.10.310.10:FF:000003">
    <property type="entry name" value="Proline racemase"/>
    <property type="match status" value="1"/>
</dbReference>
<accession>A0A8J3GYX9</accession>
<evidence type="ECO:0000313" key="2">
    <source>
        <dbReference type="EMBL" id="GHF56122.1"/>
    </source>
</evidence>
<dbReference type="EMBL" id="BNCJ01000008">
    <property type="protein sequence ID" value="GHF56122.1"/>
    <property type="molecule type" value="Genomic_DNA"/>
</dbReference>
<dbReference type="PANTHER" id="PTHR33442:SF1">
    <property type="entry name" value="TRANS-3-HYDROXY-L-PROLINE DEHYDRATASE"/>
    <property type="match status" value="1"/>
</dbReference>
<dbReference type="PIRSF" id="PIRSF029792">
    <property type="entry name" value="Pro_racemase"/>
    <property type="match status" value="1"/>
</dbReference>
<dbReference type="AlphaFoldDB" id="A0A8J3GYX9"/>
<evidence type="ECO:0000313" key="3">
    <source>
        <dbReference type="Proteomes" id="UP000626220"/>
    </source>
</evidence>
<proteinExistence type="inferred from homology"/>